<proteinExistence type="predicted"/>
<dbReference type="EMBL" id="KN831954">
    <property type="protein sequence ID" value="KIO09664.1"/>
    <property type="molecule type" value="Genomic_DNA"/>
</dbReference>
<evidence type="ECO:0000256" key="1">
    <source>
        <dbReference type="SAM" id="MobiDB-lite"/>
    </source>
</evidence>
<reference evidence="3" key="2">
    <citation type="submission" date="2015-01" db="EMBL/GenBank/DDBJ databases">
        <title>Evolutionary Origins and Diversification of the Mycorrhizal Mutualists.</title>
        <authorList>
            <consortium name="DOE Joint Genome Institute"/>
            <consortium name="Mycorrhizal Genomics Consortium"/>
            <person name="Kohler A."/>
            <person name="Kuo A."/>
            <person name="Nagy L.G."/>
            <person name="Floudas D."/>
            <person name="Copeland A."/>
            <person name="Barry K.W."/>
            <person name="Cichocki N."/>
            <person name="Veneault-Fourrey C."/>
            <person name="LaButti K."/>
            <person name="Lindquist E.A."/>
            <person name="Lipzen A."/>
            <person name="Lundell T."/>
            <person name="Morin E."/>
            <person name="Murat C."/>
            <person name="Riley R."/>
            <person name="Ohm R."/>
            <person name="Sun H."/>
            <person name="Tunlid A."/>
            <person name="Henrissat B."/>
            <person name="Grigoriev I.V."/>
            <person name="Hibbett D.S."/>
            <person name="Martin F."/>
        </authorList>
    </citation>
    <scope>NUCLEOTIDE SEQUENCE [LARGE SCALE GENOMIC DNA]</scope>
    <source>
        <strain evidence="3">Marx 270</strain>
    </source>
</reference>
<dbReference type="AlphaFoldDB" id="A0A0C3PMS6"/>
<evidence type="ECO:0000313" key="2">
    <source>
        <dbReference type="EMBL" id="KIO09664.1"/>
    </source>
</evidence>
<keyword evidence="3" id="KW-1185">Reference proteome</keyword>
<gene>
    <name evidence="2" type="ORF">M404DRAFT_7937</name>
</gene>
<dbReference type="HOGENOM" id="CLU_746314_0_0_1"/>
<organism evidence="2 3">
    <name type="scientific">Pisolithus tinctorius Marx 270</name>
    <dbReference type="NCBI Taxonomy" id="870435"/>
    <lineage>
        <taxon>Eukaryota</taxon>
        <taxon>Fungi</taxon>
        <taxon>Dikarya</taxon>
        <taxon>Basidiomycota</taxon>
        <taxon>Agaricomycotina</taxon>
        <taxon>Agaricomycetes</taxon>
        <taxon>Agaricomycetidae</taxon>
        <taxon>Boletales</taxon>
        <taxon>Sclerodermatineae</taxon>
        <taxon>Pisolithaceae</taxon>
        <taxon>Pisolithus</taxon>
    </lineage>
</organism>
<sequence>MNSQTGIHNIRSSHLFLPVDDMSASSISLSTVEDHDYRWLDAVSPKAALTFAALWDPEEGMITFSGARLLESDGLLGIESRSCVHGDGASQANSCSQSAEPVVDEDTEPLDTLHDTFRTFLYRVPNRSFRYRQQRSPLTRVASVSGTKDSYKREITLRPVRSLHIPRVDKVEPNLPRSTQASPMSSMFRSRMDRTPEMRSMEEGLSVSGKKQLLSSRFSATTLSTSTKVDVPYGIRRRISLTPVRFPVDDKASLSSPSRSPPSSPRRRLRKRCPAAEGHLSPAAITTNIELPKASPEGRKPLSLLSRSSSRYSPSSPTPSSKKGSIKYKFPIFPRRRAFRRSNASDEGWVYIELKTRIEQRLLPDFRED</sequence>
<protein>
    <submittedName>
        <fullName evidence="2">Uncharacterized protein</fullName>
    </submittedName>
</protein>
<dbReference type="InParanoid" id="A0A0C3PMS6"/>
<feature type="region of interest" description="Disordered" evidence="1">
    <location>
        <begin position="248"/>
        <end position="327"/>
    </location>
</feature>
<dbReference type="OrthoDB" id="3226552at2759"/>
<feature type="compositionally biased region" description="Polar residues" evidence="1">
    <location>
        <begin position="90"/>
        <end position="99"/>
    </location>
</feature>
<evidence type="ECO:0000313" key="3">
    <source>
        <dbReference type="Proteomes" id="UP000054217"/>
    </source>
</evidence>
<feature type="region of interest" description="Disordered" evidence="1">
    <location>
        <begin position="88"/>
        <end position="107"/>
    </location>
</feature>
<reference evidence="2 3" key="1">
    <citation type="submission" date="2014-04" db="EMBL/GenBank/DDBJ databases">
        <authorList>
            <consortium name="DOE Joint Genome Institute"/>
            <person name="Kuo A."/>
            <person name="Kohler A."/>
            <person name="Costa M.D."/>
            <person name="Nagy L.G."/>
            <person name="Floudas D."/>
            <person name="Copeland A."/>
            <person name="Barry K.W."/>
            <person name="Cichocki N."/>
            <person name="Veneault-Fourrey C."/>
            <person name="LaButti K."/>
            <person name="Lindquist E.A."/>
            <person name="Lipzen A."/>
            <person name="Lundell T."/>
            <person name="Morin E."/>
            <person name="Murat C."/>
            <person name="Sun H."/>
            <person name="Tunlid A."/>
            <person name="Henrissat B."/>
            <person name="Grigoriev I.V."/>
            <person name="Hibbett D.S."/>
            <person name="Martin F."/>
            <person name="Nordberg H.P."/>
            <person name="Cantor M.N."/>
            <person name="Hua S.X."/>
        </authorList>
    </citation>
    <scope>NUCLEOTIDE SEQUENCE [LARGE SCALE GENOMIC DNA]</scope>
    <source>
        <strain evidence="2 3">Marx 270</strain>
    </source>
</reference>
<dbReference type="Proteomes" id="UP000054217">
    <property type="component" value="Unassembled WGS sequence"/>
</dbReference>
<accession>A0A0C3PMS6</accession>
<feature type="compositionally biased region" description="Low complexity" evidence="1">
    <location>
        <begin position="301"/>
        <end position="323"/>
    </location>
</feature>
<name>A0A0C3PMS6_PISTI</name>